<reference evidence="5" key="1">
    <citation type="journal article" date="2013" name="Genome Announc.">
        <title>Draft genome sequence of the ascomycete Phaeoacremonium aleophilum strain UCR-PA7, a causal agent of the esca disease complex in grapevines.</title>
        <authorList>
            <person name="Blanco-Ulate B."/>
            <person name="Rolshausen P."/>
            <person name="Cantu D."/>
        </authorList>
    </citation>
    <scope>NUCLEOTIDE SEQUENCE [LARGE SCALE GENOMIC DNA]</scope>
    <source>
        <strain evidence="5">UCR-PA7</strain>
    </source>
</reference>
<dbReference type="HOGENOM" id="CLU_050546_0_0_1"/>
<dbReference type="GeneID" id="19321136"/>
<dbReference type="PANTHER" id="PTHR44873">
    <property type="entry name" value="DNAJ HOMOLOG SUBFAMILY C MEMBER 30, MITOCHONDRIAL"/>
    <property type="match status" value="1"/>
</dbReference>
<dbReference type="InterPro" id="IPR053025">
    <property type="entry name" value="Mito_ATP_Synthase-Asso"/>
</dbReference>
<dbReference type="PROSITE" id="PS50076">
    <property type="entry name" value="DNAJ_2"/>
    <property type="match status" value="1"/>
</dbReference>
<keyword evidence="5" id="KW-1185">Reference proteome</keyword>
<protein>
    <recommendedName>
        <fullName evidence="3">J domain-containing protein</fullName>
    </recommendedName>
</protein>
<evidence type="ECO:0000313" key="4">
    <source>
        <dbReference type="EMBL" id="EOO03475.1"/>
    </source>
</evidence>
<dbReference type="InterPro" id="IPR036869">
    <property type="entry name" value="J_dom_sf"/>
</dbReference>
<feature type="compositionally biased region" description="Polar residues" evidence="1">
    <location>
        <begin position="27"/>
        <end position="37"/>
    </location>
</feature>
<sequence>MPLRYAPIRAALRPRPRANAGGGGGFSNSCTRASFHSSRPLRDDIDDRNHYETLNVHPDASPAEIKKSFYSLSKTHHPDHNRHDPHASRRFMRISEAYSVLSHHEKRAKYDRDVLRRHTEQHHHGHRPRAGASYHSTGPVGGRPPSGLSKRRGTFQGPPPSFFRSGGWGAQSAKRRAAHEESTGGAEGAAAGSQHGGMGPGQDPFGHRDDVPHFDKQSHEKTGQRIDQRRAQRMAGQGVEIGPEPTMAGSFFVIIGVLGLAIGFPILLLGGWGSKKSKDRKDKKTAA</sequence>
<dbReference type="eggNOG" id="KOG0715">
    <property type="taxonomic scope" value="Eukaryota"/>
</dbReference>
<keyword evidence="2" id="KW-1133">Transmembrane helix</keyword>
<evidence type="ECO:0000313" key="5">
    <source>
        <dbReference type="Proteomes" id="UP000014074"/>
    </source>
</evidence>
<evidence type="ECO:0000256" key="2">
    <source>
        <dbReference type="SAM" id="Phobius"/>
    </source>
</evidence>
<dbReference type="RefSeq" id="XP_007911805.1">
    <property type="nucleotide sequence ID" value="XM_007913614.1"/>
</dbReference>
<feature type="compositionally biased region" description="Basic residues" evidence="1">
    <location>
        <begin position="119"/>
        <end position="129"/>
    </location>
</feature>
<keyword evidence="2" id="KW-0812">Transmembrane</keyword>
<dbReference type="AlphaFoldDB" id="R8BVY2"/>
<gene>
    <name evidence="4" type="ORF">UCRPA7_1026</name>
</gene>
<organism evidence="4 5">
    <name type="scientific">Phaeoacremonium minimum (strain UCR-PA7)</name>
    <name type="common">Esca disease fungus</name>
    <name type="synonym">Togninia minima</name>
    <dbReference type="NCBI Taxonomy" id="1286976"/>
    <lineage>
        <taxon>Eukaryota</taxon>
        <taxon>Fungi</taxon>
        <taxon>Dikarya</taxon>
        <taxon>Ascomycota</taxon>
        <taxon>Pezizomycotina</taxon>
        <taxon>Sordariomycetes</taxon>
        <taxon>Sordariomycetidae</taxon>
        <taxon>Togniniales</taxon>
        <taxon>Togniniaceae</taxon>
        <taxon>Phaeoacremonium</taxon>
    </lineage>
</organism>
<dbReference type="OrthoDB" id="10250354at2759"/>
<name>R8BVY2_PHAM7</name>
<feature type="transmembrane region" description="Helical" evidence="2">
    <location>
        <begin position="251"/>
        <end position="274"/>
    </location>
</feature>
<feature type="compositionally biased region" description="Basic and acidic residues" evidence="1">
    <location>
        <begin position="205"/>
        <end position="230"/>
    </location>
</feature>
<dbReference type="Pfam" id="PF00226">
    <property type="entry name" value="DnaJ"/>
    <property type="match status" value="1"/>
</dbReference>
<dbReference type="KEGG" id="tmn:UCRPA7_1026"/>
<accession>R8BVY2</accession>
<feature type="domain" description="J" evidence="3">
    <location>
        <begin position="49"/>
        <end position="114"/>
    </location>
</feature>
<evidence type="ECO:0000256" key="1">
    <source>
        <dbReference type="SAM" id="MobiDB-lite"/>
    </source>
</evidence>
<evidence type="ECO:0000259" key="3">
    <source>
        <dbReference type="PROSITE" id="PS50076"/>
    </source>
</evidence>
<dbReference type="SUPFAM" id="SSF46565">
    <property type="entry name" value="Chaperone J-domain"/>
    <property type="match status" value="1"/>
</dbReference>
<dbReference type="SMART" id="SM00271">
    <property type="entry name" value="DnaJ"/>
    <property type="match status" value="1"/>
</dbReference>
<feature type="compositionally biased region" description="Low complexity" evidence="1">
    <location>
        <begin position="1"/>
        <end position="19"/>
    </location>
</feature>
<dbReference type="InterPro" id="IPR001623">
    <property type="entry name" value="DnaJ_domain"/>
</dbReference>
<feature type="region of interest" description="Disordered" evidence="1">
    <location>
        <begin position="1"/>
        <end position="45"/>
    </location>
</feature>
<proteinExistence type="predicted"/>
<dbReference type="Proteomes" id="UP000014074">
    <property type="component" value="Unassembled WGS sequence"/>
</dbReference>
<dbReference type="EMBL" id="KB932820">
    <property type="protein sequence ID" value="EOO03475.1"/>
    <property type="molecule type" value="Genomic_DNA"/>
</dbReference>
<dbReference type="PRINTS" id="PR00625">
    <property type="entry name" value="JDOMAIN"/>
</dbReference>
<dbReference type="PANTHER" id="PTHR44873:SF1">
    <property type="entry name" value="DNAJ HOMOLOG SUBFAMILY C MEMBER 30, MITOCHONDRIAL"/>
    <property type="match status" value="1"/>
</dbReference>
<keyword evidence="2" id="KW-0472">Membrane</keyword>
<feature type="region of interest" description="Disordered" evidence="1">
    <location>
        <begin position="118"/>
        <end position="236"/>
    </location>
</feature>
<dbReference type="Gene3D" id="1.10.287.110">
    <property type="entry name" value="DnaJ domain"/>
    <property type="match status" value="1"/>
</dbReference>
<dbReference type="CDD" id="cd06257">
    <property type="entry name" value="DnaJ"/>
    <property type="match status" value="1"/>
</dbReference>